<dbReference type="GO" id="GO:0015031">
    <property type="term" value="P:protein transport"/>
    <property type="evidence" value="ECO:0007669"/>
    <property type="project" value="UniProtKB-KW"/>
</dbReference>
<protein>
    <recommendedName>
        <fullName evidence="15">ADP-ribosylation factor-like protein 2</fullName>
    </recommendedName>
</protein>
<evidence type="ECO:0000256" key="9">
    <source>
        <dbReference type="ARBA" id="ARBA00023134"/>
    </source>
</evidence>
<dbReference type="PROSITE" id="PS51417">
    <property type="entry name" value="ARF"/>
    <property type="match status" value="1"/>
</dbReference>
<dbReference type="InterPro" id="IPR005225">
    <property type="entry name" value="Small_GTP-bd"/>
</dbReference>
<keyword evidence="3" id="KW-0813">Transport</keyword>
<dbReference type="SUPFAM" id="SSF52540">
    <property type="entry name" value="P-loop containing nucleoside triphosphate hydrolases"/>
    <property type="match status" value="1"/>
</dbReference>
<comment type="caution">
    <text evidence="13">The sequence shown here is derived from an EMBL/GenBank/DDBJ whole genome shotgun (WGS) entry which is preliminary data.</text>
</comment>
<dbReference type="InterPro" id="IPR006689">
    <property type="entry name" value="Small_GTPase_ARF/SAR"/>
</dbReference>
<dbReference type="Gene3D" id="3.40.50.300">
    <property type="entry name" value="P-loop containing nucleotide triphosphate hydrolases"/>
    <property type="match status" value="1"/>
</dbReference>
<gene>
    <name evidence="13" type="ORF">Agub_g8127</name>
</gene>
<dbReference type="SMART" id="SM00177">
    <property type="entry name" value="ARF"/>
    <property type="match status" value="1"/>
</dbReference>
<dbReference type="NCBIfam" id="TIGR00231">
    <property type="entry name" value="small_GTP"/>
    <property type="match status" value="1"/>
</dbReference>
<dbReference type="AlphaFoldDB" id="A0AAD3HMZ8"/>
<evidence type="ECO:0000313" key="14">
    <source>
        <dbReference type="Proteomes" id="UP001054857"/>
    </source>
</evidence>
<keyword evidence="5 11" id="KW-0547">Nucleotide-binding</keyword>
<dbReference type="GO" id="GO:0003924">
    <property type="term" value="F:GTPase activity"/>
    <property type="evidence" value="ECO:0007669"/>
    <property type="project" value="InterPro"/>
</dbReference>
<keyword evidence="14" id="KW-1185">Reference proteome</keyword>
<evidence type="ECO:0000256" key="7">
    <source>
        <dbReference type="ARBA" id="ARBA00022927"/>
    </source>
</evidence>
<dbReference type="FunFam" id="3.40.50.300:FF:003500">
    <property type="entry name" value="ADP-ribosylation factor 1"/>
    <property type="match status" value="1"/>
</dbReference>
<feature type="binding site" evidence="11">
    <location>
        <begin position="71"/>
        <end position="74"/>
    </location>
    <ligand>
        <name>GTP</name>
        <dbReference type="ChEBI" id="CHEBI:37565"/>
    </ligand>
</feature>
<dbReference type="Proteomes" id="UP001054857">
    <property type="component" value="Unassembled WGS sequence"/>
</dbReference>
<dbReference type="PRINTS" id="PR00328">
    <property type="entry name" value="SAR1GTPBP"/>
</dbReference>
<reference evidence="13 14" key="1">
    <citation type="journal article" date="2021" name="Sci. Rep.">
        <title>Genome sequencing of the multicellular alga Astrephomene provides insights into convergent evolution of germ-soma differentiation.</title>
        <authorList>
            <person name="Yamashita S."/>
            <person name="Yamamoto K."/>
            <person name="Matsuzaki R."/>
            <person name="Suzuki S."/>
            <person name="Yamaguchi H."/>
            <person name="Hirooka S."/>
            <person name="Minakuchi Y."/>
            <person name="Miyagishima S."/>
            <person name="Kawachi M."/>
            <person name="Toyoda A."/>
            <person name="Nozaki H."/>
        </authorList>
    </citation>
    <scope>NUCLEOTIDE SEQUENCE [LARGE SCALE GENOMIC DNA]</scope>
    <source>
        <strain evidence="13 14">NIES-4017</strain>
    </source>
</reference>
<sequence>MTFKGYKLNIWDIGGQKTLRPYWRNYYEKTDALIWVVDSADLARLQDCREELHRLLSEERLFGASLLVFANKQDIPAALSVQQLEEALDLGSISKRHCRVVACSAVDGSGLLEGFDFVVTDISQRIYMFS</sequence>
<feature type="binding site" evidence="11">
    <location>
        <position position="15"/>
    </location>
    <ligand>
        <name>GTP</name>
        <dbReference type="ChEBI" id="CHEBI:37565"/>
    </ligand>
</feature>
<evidence type="ECO:0000256" key="8">
    <source>
        <dbReference type="ARBA" id="ARBA00023034"/>
    </source>
</evidence>
<accession>A0AAD3HMZ8</accession>
<evidence type="ECO:0000313" key="13">
    <source>
        <dbReference type="EMBL" id="GFR46536.1"/>
    </source>
</evidence>
<dbReference type="EMBL" id="BMAR01000014">
    <property type="protein sequence ID" value="GFR46536.1"/>
    <property type="molecule type" value="Genomic_DNA"/>
</dbReference>
<dbReference type="Pfam" id="PF00025">
    <property type="entry name" value="Arf"/>
    <property type="match status" value="1"/>
</dbReference>
<dbReference type="GO" id="GO:0005525">
    <property type="term" value="F:GTP binding"/>
    <property type="evidence" value="ECO:0007669"/>
    <property type="project" value="UniProtKB-KW"/>
</dbReference>
<dbReference type="GO" id="GO:0005794">
    <property type="term" value="C:Golgi apparatus"/>
    <property type="evidence" value="ECO:0007669"/>
    <property type="project" value="UniProtKB-SubCell"/>
</dbReference>
<organism evidence="13 14">
    <name type="scientific">Astrephomene gubernaculifera</name>
    <dbReference type="NCBI Taxonomy" id="47775"/>
    <lineage>
        <taxon>Eukaryota</taxon>
        <taxon>Viridiplantae</taxon>
        <taxon>Chlorophyta</taxon>
        <taxon>core chlorophytes</taxon>
        <taxon>Chlorophyceae</taxon>
        <taxon>CS clade</taxon>
        <taxon>Chlamydomonadales</taxon>
        <taxon>Astrephomenaceae</taxon>
        <taxon>Astrephomene</taxon>
    </lineage>
</organism>
<evidence type="ECO:0000256" key="6">
    <source>
        <dbReference type="ARBA" id="ARBA00022892"/>
    </source>
</evidence>
<evidence type="ECO:0000256" key="5">
    <source>
        <dbReference type="ARBA" id="ARBA00022741"/>
    </source>
</evidence>
<keyword evidence="8" id="KW-0333">Golgi apparatus</keyword>
<keyword evidence="6" id="KW-0931">ER-Golgi transport</keyword>
<keyword evidence="9 11" id="KW-0342">GTP-binding</keyword>
<dbReference type="GO" id="GO:0016004">
    <property type="term" value="F:phospholipase activator activity"/>
    <property type="evidence" value="ECO:0007669"/>
    <property type="project" value="UniProtKB-ARBA"/>
</dbReference>
<evidence type="ECO:0000256" key="3">
    <source>
        <dbReference type="ARBA" id="ARBA00022448"/>
    </source>
</evidence>
<evidence type="ECO:0000256" key="12">
    <source>
        <dbReference type="RuleBase" id="RU003925"/>
    </source>
</evidence>
<evidence type="ECO:0000256" key="2">
    <source>
        <dbReference type="ARBA" id="ARBA00010290"/>
    </source>
</evidence>
<proteinExistence type="inferred from homology"/>
<evidence type="ECO:0008006" key="15">
    <source>
        <dbReference type="Google" id="ProtNLM"/>
    </source>
</evidence>
<comment type="subcellular location">
    <subcellularLocation>
        <location evidence="1">Golgi apparatus</location>
    </subcellularLocation>
</comment>
<dbReference type="InterPro" id="IPR044612">
    <property type="entry name" value="ARL2/3"/>
</dbReference>
<evidence type="ECO:0000256" key="1">
    <source>
        <dbReference type="ARBA" id="ARBA00004555"/>
    </source>
</evidence>
<name>A0AAD3HMZ8_9CHLO</name>
<dbReference type="PANTHER" id="PTHR45697">
    <property type="entry name" value="ADP-RIBOSYLATION FACTOR-LIKE PROTEIN 2-RELATED"/>
    <property type="match status" value="1"/>
</dbReference>
<keyword evidence="7" id="KW-0653">Protein transport</keyword>
<dbReference type="GO" id="GO:0016192">
    <property type="term" value="P:vesicle-mediated transport"/>
    <property type="evidence" value="ECO:0007669"/>
    <property type="project" value="UniProtKB-KW"/>
</dbReference>
<keyword evidence="10" id="KW-0449">Lipoprotein</keyword>
<keyword evidence="4" id="KW-0519">Myristate</keyword>
<dbReference type="InterPro" id="IPR027417">
    <property type="entry name" value="P-loop_NTPase"/>
</dbReference>
<evidence type="ECO:0000256" key="10">
    <source>
        <dbReference type="ARBA" id="ARBA00023288"/>
    </source>
</evidence>
<evidence type="ECO:0000256" key="4">
    <source>
        <dbReference type="ARBA" id="ARBA00022707"/>
    </source>
</evidence>
<comment type="similarity">
    <text evidence="2 12">Belongs to the small GTPase superfamily. Arf family.</text>
</comment>
<evidence type="ECO:0000256" key="11">
    <source>
        <dbReference type="PIRSR" id="PIRSR606689-1"/>
    </source>
</evidence>